<dbReference type="Pfam" id="PF00732">
    <property type="entry name" value="GMC_oxred_N"/>
    <property type="match status" value="1"/>
</dbReference>
<comment type="cofactor">
    <cofactor evidence="1">
        <name>FAD</name>
        <dbReference type="ChEBI" id="CHEBI:57692"/>
    </cofactor>
</comment>
<keyword evidence="10" id="KW-1185">Reference proteome</keyword>
<proteinExistence type="inferred from homology"/>
<sequence>MRRGRPADRSGGFGADGLEADYVVVGAGSSGAALAARLSEDPAVSVLLLEAGGPDKAIELHVPAAFSKLFRGPYDWNYDTVPQPQLEGRTVYWPRGKTLGGSSSLNAMMWVRGFAADYDEWADAAGPTWSWDALVPYFQRVERTADPADGSQGTHGPQPVEHQRDPRTHTAAFLAAAQEAGHPVTAPNLPTGQGFSQTMVSENRGARASTADVYLRPAKRRSNLRIVTGAHVRRVTFEADAGDDVTEGGDVSSGGPAAADASSARPISSARDESGARLPRATGVYVDIDGITRHVRARREVVLSGGAVNTPQLLMLSGVGPAEHLAEHGIHVVVDAPGVGANLQDHLVAGLAPAAPSGGTLYDADKPAELVRYLATRKGMLTSNVAEAYGFVRTEVADRAGAPEGLPDIEIIFAPVPYVGEGLIPTPAHGLTVGAILLRPRSRGTIRLASADPAVPPLIDPSYLSDPEGVDTATMLAGLAECERLIDTEALRALTTGDSGQPMGWVQPEGGDRMTPVERAEVSLRRYSHTLYHPVGTARMGTDAASVVDPELRVRGVTGLRVADASVMPTVIRGHTNAPAIVIGEVAADLILGRRV</sequence>
<dbReference type="PANTHER" id="PTHR11552">
    <property type="entry name" value="GLUCOSE-METHANOL-CHOLINE GMC OXIDOREDUCTASE"/>
    <property type="match status" value="1"/>
</dbReference>
<feature type="domain" description="Glucose-methanol-choline oxidoreductase N-terminal" evidence="8">
    <location>
        <begin position="306"/>
        <end position="320"/>
    </location>
</feature>
<name>A0ABU0YWK2_9MICO</name>
<dbReference type="PROSITE" id="PS00624">
    <property type="entry name" value="GMC_OXRED_2"/>
    <property type="match status" value="1"/>
</dbReference>
<comment type="similarity">
    <text evidence="2 5">Belongs to the GMC oxidoreductase family.</text>
</comment>
<dbReference type="RefSeq" id="WP_308866097.1">
    <property type="nucleotide sequence ID" value="NZ_JAVFWO010000001.1"/>
</dbReference>
<dbReference type="InterPro" id="IPR000172">
    <property type="entry name" value="GMC_OxRdtase_N"/>
</dbReference>
<evidence type="ECO:0000256" key="2">
    <source>
        <dbReference type="ARBA" id="ARBA00010790"/>
    </source>
</evidence>
<keyword evidence="4 5" id="KW-0274">FAD</keyword>
<protein>
    <submittedName>
        <fullName evidence="9">GMC family oxidoreductase N-terminal domain-containing protein</fullName>
    </submittedName>
</protein>
<accession>A0ABU0YWK2</accession>
<dbReference type="Pfam" id="PF05199">
    <property type="entry name" value="GMC_oxred_C"/>
    <property type="match status" value="1"/>
</dbReference>
<organism evidence="9 10">
    <name type="scientific">Microbacterium psychrotolerans</name>
    <dbReference type="NCBI Taxonomy" id="3068321"/>
    <lineage>
        <taxon>Bacteria</taxon>
        <taxon>Bacillati</taxon>
        <taxon>Actinomycetota</taxon>
        <taxon>Actinomycetes</taxon>
        <taxon>Micrococcales</taxon>
        <taxon>Microbacteriaceae</taxon>
        <taxon>Microbacterium</taxon>
    </lineage>
</organism>
<dbReference type="PIRSF" id="PIRSF000137">
    <property type="entry name" value="Alcohol_oxidase"/>
    <property type="match status" value="1"/>
</dbReference>
<evidence type="ECO:0000259" key="8">
    <source>
        <dbReference type="PROSITE" id="PS00624"/>
    </source>
</evidence>
<dbReference type="SUPFAM" id="SSF51905">
    <property type="entry name" value="FAD/NAD(P)-binding domain"/>
    <property type="match status" value="1"/>
</dbReference>
<reference evidence="9 10" key="1">
    <citation type="submission" date="2023-08" db="EMBL/GenBank/DDBJ databases">
        <title>Microbacterium psychrotolerans sp. nov., a psychrotolerant bacterium isolated from soil in Heilongjiang Province, China.</title>
        <authorList>
            <person name="An P."/>
            <person name="Zhao D."/>
            <person name="Xiang H."/>
        </authorList>
    </citation>
    <scope>NUCLEOTIDE SEQUENCE [LARGE SCALE GENOMIC DNA]</scope>
    <source>
        <strain evidence="9 10">QXD-8</strain>
    </source>
</reference>
<feature type="region of interest" description="Disordered" evidence="6">
    <location>
        <begin position="145"/>
        <end position="166"/>
    </location>
</feature>
<dbReference type="PROSITE" id="PS00623">
    <property type="entry name" value="GMC_OXRED_1"/>
    <property type="match status" value="1"/>
</dbReference>
<evidence type="ECO:0000256" key="3">
    <source>
        <dbReference type="ARBA" id="ARBA00022630"/>
    </source>
</evidence>
<feature type="compositionally biased region" description="Low complexity" evidence="6">
    <location>
        <begin position="253"/>
        <end position="269"/>
    </location>
</feature>
<evidence type="ECO:0000256" key="1">
    <source>
        <dbReference type="ARBA" id="ARBA00001974"/>
    </source>
</evidence>
<dbReference type="Proteomes" id="UP001235133">
    <property type="component" value="Unassembled WGS sequence"/>
</dbReference>
<keyword evidence="3 5" id="KW-0285">Flavoprotein</keyword>
<evidence type="ECO:0000256" key="5">
    <source>
        <dbReference type="RuleBase" id="RU003968"/>
    </source>
</evidence>
<gene>
    <name evidence="9" type="ORF">Q9R08_01775</name>
</gene>
<comment type="caution">
    <text evidence="9">The sequence shown here is derived from an EMBL/GenBank/DDBJ whole genome shotgun (WGS) entry which is preliminary data.</text>
</comment>
<dbReference type="InterPro" id="IPR036188">
    <property type="entry name" value="FAD/NAD-bd_sf"/>
</dbReference>
<feature type="domain" description="Glucose-methanol-choline oxidoreductase N-terminal" evidence="7">
    <location>
        <begin position="96"/>
        <end position="119"/>
    </location>
</feature>
<evidence type="ECO:0000313" key="10">
    <source>
        <dbReference type="Proteomes" id="UP001235133"/>
    </source>
</evidence>
<dbReference type="Gene3D" id="3.30.560.10">
    <property type="entry name" value="Glucose Oxidase, domain 3"/>
    <property type="match status" value="1"/>
</dbReference>
<dbReference type="InterPro" id="IPR007867">
    <property type="entry name" value="GMC_OxRtase_C"/>
</dbReference>
<feature type="region of interest" description="Disordered" evidence="6">
    <location>
        <begin position="242"/>
        <end position="276"/>
    </location>
</feature>
<evidence type="ECO:0000313" key="9">
    <source>
        <dbReference type="EMBL" id="MDQ7876694.1"/>
    </source>
</evidence>
<evidence type="ECO:0000256" key="4">
    <source>
        <dbReference type="ARBA" id="ARBA00022827"/>
    </source>
</evidence>
<dbReference type="PANTHER" id="PTHR11552:SF147">
    <property type="entry name" value="CHOLINE DEHYDROGENASE, MITOCHONDRIAL"/>
    <property type="match status" value="1"/>
</dbReference>
<dbReference type="EMBL" id="JAVFWO010000001">
    <property type="protein sequence ID" value="MDQ7876694.1"/>
    <property type="molecule type" value="Genomic_DNA"/>
</dbReference>
<evidence type="ECO:0000256" key="6">
    <source>
        <dbReference type="SAM" id="MobiDB-lite"/>
    </source>
</evidence>
<evidence type="ECO:0000259" key="7">
    <source>
        <dbReference type="PROSITE" id="PS00623"/>
    </source>
</evidence>
<dbReference type="Gene3D" id="3.50.50.60">
    <property type="entry name" value="FAD/NAD(P)-binding domain"/>
    <property type="match status" value="1"/>
</dbReference>
<dbReference type="SUPFAM" id="SSF54373">
    <property type="entry name" value="FAD-linked reductases, C-terminal domain"/>
    <property type="match status" value="1"/>
</dbReference>
<dbReference type="InterPro" id="IPR012132">
    <property type="entry name" value="GMC_OxRdtase"/>
</dbReference>